<keyword evidence="3" id="KW-1185">Reference proteome</keyword>
<accession>A2GE35</accession>
<dbReference type="PROSITE" id="PS50011">
    <property type="entry name" value="PROTEIN_KINASE_DOM"/>
    <property type="match status" value="1"/>
</dbReference>
<dbReference type="InterPro" id="IPR008271">
    <property type="entry name" value="Ser/Thr_kinase_AS"/>
</dbReference>
<dbReference type="KEGG" id="tva:4742215"/>
<protein>
    <submittedName>
        <fullName evidence="2">CAMK family protein kinase</fullName>
    </submittedName>
</protein>
<dbReference type="RefSeq" id="XP_001297511.1">
    <property type="nucleotide sequence ID" value="XM_001297510.1"/>
</dbReference>
<reference evidence="2" key="2">
    <citation type="journal article" date="2007" name="Science">
        <title>Draft genome sequence of the sexually transmitted pathogen Trichomonas vaginalis.</title>
        <authorList>
            <person name="Carlton J.M."/>
            <person name="Hirt R.P."/>
            <person name="Silva J.C."/>
            <person name="Delcher A.L."/>
            <person name="Schatz M."/>
            <person name="Zhao Q."/>
            <person name="Wortman J.R."/>
            <person name="Bidwell S.L."/>
            <person name="Alsmark U.C.M."/>
            <person name="Besteiro S."/>
            <person name="Sicheritz-Ponten T."/>
            <person name="Noel C.J."/>
            <person name="Dacks J.B."/>
            <person name="Foster P.G."/>
            <person name="Simillion C."/>
            <person name="Van de Peer Y."/>
            <person name="Miranda-Saavedra D."/>
            <person name="Barton G.J."/>
            <person name="Westrop G.D."/>
            <person name="Mueller S."/>
            <person name="Dessi D."/>
            <person name="Fiori P.L."/>
            <person name="Ren Q."/>
            <person name="Paulsen I."/>
            <person name="Zhang H."/>
            <person name="Bastida-Corcuera F.D."/>
            <person name="Simoes-Barbosa A."/>
            <person name="Brown M.T."/>
            <person name="Hayes R.D."/>
            <person name="Mukherjee M."/>
            <person name="Okumura C.Y."/>
            <person name="Schneider R."/>
            <person name="Smith A.J."/>
            <person name="Vanacova S."/>
            <person name="Villalvazo M."/>
            <person name="Haas B.J."/>
            <person name="Pertea M."/>
            <person name="Feldblyum T.V."/>
            <person name="Utterback T.R."/>
            <person name="Shu C.L."/>
            <person name="Osoegawa K."/>
            <person name="de Jong P.J."/>
            <person name="Hrdy I."/>
            <person name="Horvathova L."/>
            <person name="Zubacova Z."/>
            <person name="Dolezal P."/>
            <person name="Malik S.B."/>
            <person name="Logsdon J.M. Jr."/>
            <person name="Henze K."/>
            <person name="Gupta A."/>
            <person name="Wang C.C."/>
            <person name="Dunne R.L."/>
            <person name="Upcroft J.A."/>
            <person name="Upcroft P."/>
            <person name="White O."/>
            <person name="Salzberg S.L."/>
            <person name="Tang P."/>
            <person name="Chiu C.-H."/>
            <person name="Lee Y.-S."/>
            <person name="Embley T.M."/>
            <person name="Coombs G.H."/>
            <person name="Mottram J.C."/>
            <person name="Tachezy J."/>
            <person name="Fraser-Liggett C.M."/>
            <person name="Johnson P.J."/>
        </authorList>
    </citation>
    <scope>NUCLEOTIDE SEQUENCE [LARGE SCALE GENOMIC DNA]</scope>
    <source>
        <strain evidence="2">G3</strain>
    </source>
</reference>
<dbReference type="Gene3D" id="1.10.510.10">
    <property type="entry name" value="Transferase(Phosphotransferase) domain 1"/>
    <property type="match status" value="1"/>
</dbReference>
<dbReference type="GO" id="GO:0004672">
    <property type="term" value="F:protein kinase activity"/>
    <property type="evidence" value="ECO:0007669"/>
    <property type="project" value="InterPro"/>
</dbReference>
<dbReference type="SMR" id="A2GE35"/>
<dbReference type="PROSITE" id="PS00108">
    <property type="entry name" value="PROTEIN_KINASE_ST"/>
    <property type="match status" value="1"/>
</dbReference>
<dbReference type="InterPro" id="IPR011009">
    <property type="entry name" value="Kinase-like_dom_sf"/>
</dbReference>
<feature type="domain" description="Protein kinase" evidence="1">
    <location>
        <begin position="14"/>
        <end position="257"/>
    </location>
</feature>
<sequence>MNEEEINFLKSHDIVIESEIAKGGFGEIYLLYSSKYNQKFALKKVPIKRFNQAEIDCMKTVDHVNIINLYNYYFFKDYVYLCMEYCPFDLLKILKRDEDINDETLTRYIHDILAAINACHEKNVAHNDIKPSNFLIDKYGRIKVCDFGLSNIYCDHELCSSFKGTMLFMAPEILRKIKFDPIKADIWSLGITFFFMATRTYPFIAANGSLLLKLIDEGNYPIFAVRNPLLRQIISKCLAINPEDRPSISEILQMPYFNSFSGMPGLRKNILTATLSLRQVIVRPRCSCERVIPAKSNTIPVRRFSPSSGKR</sequence>
<evidence type="ECO:0000259" key="1">
    <source>
        <dbReference type="PROSITE" id="PS50011"/>
    </source>
</evidence>
<dbReference type="GO" id="GO:0005524">
    <property type="term" value="F:ATP binding"/>
    <property type="evidence" value="ECO:0007669"/>
    <property type="project" value="InterPro"/>
</dbReference>
<evidence type="ECO:0000313" key="3">
    <source>
        <dbReference type="Proteomes" id="UP000001542"/>
    </source>
</evidence>
<dbReference type="VEuPathDB" id="TrichDB:TVAGG3_0857150"/>
<reference evidence="2" key="1">
    <citation type="submission" date="2006-10" db="EMBL/GenBank/DDBJ databases">
        <authorList>
            <person name="Amadeo P."/>
            <person name="Zhao Q."/>
            <person name="Wortman J."/>
            <person name="Fraser-Liggett C."/>
            <person name="Carlton J."/>
        </authorList>
    </citation>
    <scope>NUCLEOTIDE SEQUENCE</scope>
    <source>
        <strain evidence="2">G3</strain>
    </source>
</reference>
<dbReference type="VEuPathDB" id="TrichDB:TVAG_384730"/>
<dbReference type="EMBL" id="DS115293">
    <property type="protein sequence ID" value="EAX84581.1"/>
    <property type="molecule type" value="Genomic_DNA"/>
</dbReference>
<dbReference type="eggNOG" id="KOG0583">
    <property type="taxonomic scope" value="Eukaryota"/>
</dbReference>
<dbReference type="SMART" id="SM00220">
    <property type="entry name" value="S_TKc"/>
    <property type="match status" value="1"/>
</dbReference>
<organism evidence="2 3">
    <name type="scientific">Trichomonas vaginalis (strain ATCC PRA-98 / G3)</name>
    <dbReference type="NCBI Taxonomy" id="412133"/>
    <lineage>
        <taxon>Eukaryota</taxon>
        <taxon>Metamonada</taxon>
        <taxon>Parabasalia</taxon>
        <taxon>Trichomonadida</taxon>
        <taxon>Trichomonadidae</taxon>
        <taxon>Trichomonas</taxon>
    </lineage>
</organism>
<keyword evidence="2" id="KW-0808">Transferase</keyword>
<dbReference type="SUPFAM" id="SSF56112">
    <property type="entry name" value="Protein kinase-like (PK-like)"/>
    <property type="match status" value="1"/>
</dbReference>
<dbReference type="OrthoDB" id="4062651at2759"/>
<evidence type="ECO:0000313" key="2">
    <source>
        <dbReference type="EMBL" id="EAX84581.1"/>
    </source>
</evidence>
<dbReference type="FunCoup" id="A2GE35">
    <property type="interactions" value="26"/>
</dbReference>
<dbReference type="Pfam" id="PF00069">
    <property type="entry name" value="Pkinase"/>
    <property type="match status" value="1"/>
</dbReference>
<dbReference type="PANTHER" id="PTHR24362">
    <property type="entry name" value="SERINE/THREONINE-PROTEIN KINASE NEK"/>
    <property type="match status" value="1"/>
</dbReference>
<dbReference type="AlphaFoldDB" id="A2GE35"/>
<dbReference type="InParanoid" id="A2GE35"/>
<gene>
    <name evidence="2" type="ORF">TVAG_384730</name>
</gene>
<dbReference type="Proteomes" id="UP000001542">
    <property type="component" value="Unassembled WGS sequence"/>
</dbReference>
<dbReference type="PANTHER" id="PTHR24362:SF309">
    <property type="entry name" value="PROTEIN KINASE DOMAIN-CONTAINING PROTEIN"/>
    <property type="match status" value="1"/>
</dbReference>
<keyword evidence="2" id="KW-0418">Kinase</keyword>
<proteinExistence type="predicted"/>
<dbReference type="STRING" id="5722.A2GE35"/>
<dbReference type="InterPro" id="IPR000719">
    <property type="entry name" value="Prot_kinase_dom"/>
</dbReference>
<name>A2GE35_TRIV3</name>